<gene>
    <name evidence="2" type="primary">gag-pol</name>
    <name evidence="2" type="ORF">CR513_01978</name>
</gene>
<dbReference type="GO" id="GO:0015074">
    <property type="term" value="P:DNA integration"/>
    <property type="evidence" value="ECO:0007669"/>
    <property type="project" value="InterPro"/>
</dbReference>
<protein>
    <submittedName>
        <fullName evidence="2">Gag-pol</fullName>
    </submittedName>
</protein>
<accession>A0A371IDP8</accession>
<dbReference type="Gene3D" id="3.30.420.10">
    <property type="entry name" value="Ribonuclease H-like superfamily/Ribonuclease H"/>
    <property type="match status" value="1"/>
</dbReference>
<dbReference type="PANTHER" id="PTHR47266">
    <property type="entry name" value="ENDONUCLEASE-RELATED"/>
    <property type="match status" value="1"/>
</dbReference>
<comment type="caution">
    <text evidence="2">The sequence shown here is derived from an EMBL/GenBank/DDBJ whole genome shotgun (WGS) entry which is preliminary data.</text>
</comment>
<dbReference type="GO" id="GO:0003676">
    <property type="term" value="F:nucleic acid binding"/>
    <property type="evidence" value="ECO:0007669"/>
    <property type="project" value="InterPro"/>
</dbReference>
<dbReference type="Pfam" id="PF00665">
    <property type="entry name" value="rve"/>
    <property type="match status" value="1"/>
</dbReference>
<dbReference type="InterPro" id="IPR036397">
    <property type="entry name" value="RNaseH_sf"/>
</dbReference>
<dbReference type="EMBL" id="QJKJ01000338">
    <property type="protein sequence ID" value="RDY13143.1"/>
    <property type="molecule type" value="Genomic_DNA"/>
</dbReference>
<dbReference type="Proteomes" id="UP000257109">
    <property type="component" value="Unassembled WGS sequence"/>
</dbReference>
<dbReference type="SUPFAM" id="SSF53098">
    <property type="entry name" value="Ribonuclease H-like"/>
    <property type="match status" value="1"/>
</dbReference>
<proteinExistence type="predicted"/>
<dbReference type="InterPro" id="IPR012337">
    <property type="entry name" value="RNaseH-like_sf"/>
</dbReference>
<dbReference type="InterPro" id="IPR001584">
    <property type="entry name" value="Integrase_cat-core"/>
</dbReference>
<name>A0A371IDP8_MUCPR</name>
<sequence>MGPFPISNGYSYILLVVDYISRWVEARATRTNDAKAVVDFLKSNILYRFDMPKALINDQGTHFCNRAMSCLLEKYGVVHRITTLYHPQTNGQAKVFNSEIKKILQKMEGLEPTLRRCSIGSQIAYQTPLGMSPYRIMIGKACHLPTEIEHKAYWAVKKCNMAYYQARKERTLQLQELEELRLEAYENSRIYKQKVKQFHDNRFLRKEFKVGQKVLLFHSRLKLIAGKLRSRWDGPFVITNVFPYGAVEVQDEANNKTFQVIGHQLKHFYEGLTPIVGEVDNISLLELAKPDDTL</sequence>
<feature type="domain" description="Integrase catalytic" evidence="1">
    <location>
        <begin position="1"/>
        <end position="153"/>
    </location>
</feature>
<organism evidence="2 3">
    <name type="scientific">Mucuna pruriens</name>
    <name type="common">Velvet bean</name>
    <name type="synonym">Dolichos pruriens</name>
    <dbReference type="NCBI Taxonomy" id="157652"/>
    <lineage>
        <taxon>Eukaryota</taxon>
        <taxon>Viridiplantae</taxon>
        <taxon>Streptophyta</taxon>
        <taxon>Embryophyta</taxon>
        <taxon>Tracheophyta</taxon>
        <taxon>Spermatophyta</taxon>
        <taxon>Magnoliopsida</taxon>
        <taxon>eudicotyledons</taxon>
        <taxon>Gunneridae</taxon>
        <taxon>Pentapetalae</taxon>
        <taxon>rosids</taxon>
        <taxon>fabids</taxon>
        <taxon>Fabales</taxon>
        <taxon>Fabaceae</taxon>
        <taxon>Papilionoideae</taxon>
        <taxon>50 kb inversion clade</taxon>
        <taxon>NPAAA clade</taxon>
        <taxon>indigoferoid/millettioid clade</taxon>
        <taxon>Phaseoleae</taxon>
        <taxon>Mucuna</taxon>
    </lineage>
</organism>
<dbReference type="AlphaFoldDB" id="A0A371IDP8"/>
<dbReference type="InterPro" id="IPR052160">
    <property type="entry name" value="Gypsy_RT_Integrase-like"/>
</dbReference>
<dbReference type="OrthoDB" id="1936587at2759"/>
<evidence type="ECO:0000259" key="1">
    <source>
        <dbReference type="PROSITE" id="PS50994"/>
    </source>
</evidence>
<dbReference type="PROSITE" id="PS50994">
    <property type="entry name" value="INTEGRASE"/>
    <property type="match status" value="1"/>
</dbReference>
<evidence type="ECO:0000313" key="3">
    <source>
        <dbReference type="Proteomes" id="UP000257109"/>
    </source>
</evidence>
<evidence type="ECO:0000313" key="2">
    <source>
        <dbReference type="EMBL" id="RDY13143.1"/>
    </source>
</evidence>
<keyword evidence="3" id="KW-1185">Reference proteome</keyword>
<reference evidence="2" key="1">
    <citation type="submission" date="2018-05" db="EMBL/GenBank/DDBJ databases">
        <title>Draft genome of Mucuna pruriens seed.</title>
        <authorList>
            <person name="Nnadi N.E."/>
            <person name="Vos R."/>
            <person name="Hasami M.H."/>
            <person name="Devisetty U.K."/>
            <person name="Aguiy J.C."/>
        </authorList>
    </citation>
    <scope>NUCLEOTIDE SEQUENCE [LARGE SCALE GENOMIC DNA]</scope>
    <source>
        <strain evidence="2">JCA_2017</strain>
    </source>
</reference>
<feature type="non-terminal residue" evidence="2">
    <location>
        <position position="1"/>
    </location>
</feature>